<dbReference type="EMBL" id="LK052916">
    <property type="protein sequence ID" value="CDR47341.1"/>
    <property type="molecule type" value="Genomic_DNA"/>
</dbReference>
<dbReference type="InterPro" id="IPR007219">
    <property type="entry name" value="XnlR_reg_dom"/>
</dbReference>
<keyword evidence="2" id="KW-0479">Metal-binding</keyword>
<dbReference type="SMART" id="SM00906">
    <property type="entry name" value="Fungal_trans"/>
    <property type="match status" value="1"/>
</dbReference>
<sequence length="876" mass="99336">MIETEDGKRKRVSKACNACRSRKLKCDAGQPVCSRCASNGSPCEYTHTPKKRTTNQVKKQPVTTSNPSNISDLNERMSRMESLITTLVGRLDPTLSRKTPASTEDEAEHRDIDDDDDSDDDDDNSRLRAISKSPTMGQTTDDDPTTAHGDPSKVGVHHKYFGSQSTFSILSAKGIEWLGKRVGDPYLLKNFQELHRKMAAIFSWTNRQWIEPISKSELTPFPDRDFSIQLCNVFYDNFCFVTLILKKEEMVSLFETHFASQDRKRRGKRLTYSDYLAMNVCIAMGSQFMMDGLQESGSKEDNALLGEVRDRITDNAIFYYRRLSIISEGLRTVEALIIFNLFTQFTTSSPQNYIVVSTMVRYAQELGLHRRESLVGLSPDEVVHRKRIWLLVYIFDRACCMMSGKPPIINTDDVSSVYVHEMIDVLLYDTSDEVRKLVHDVDVDLVSLIERLESSPNDPLAYMKEPLQLITICYFGLLSSLTSKAYTKLFSAHALRGKSLNEVLDIIDELNAEIEGVVQKFPTCIRPGVDITGIKSIQLKYDTAALHFQYYQLRMTINRMAFARSWLNSHEPASEPHASQSPRQIRLINNCLDAARTIIKLLESVGPYKHNLFAHYASFQFFSAFFTLFTGFLEFPNSPHFKTDIDLAFRVSQSLAEAMSMSNGRTNDFYVYNIICVSVRVFLRAAVLGYNHANQEKLDLTELDAGIAHYEKILGEMSDECNKKLRANDPLCAVPAIAPCQLNLTGSSRPMSRSESRSDSHSPRSTSFLLERPLMKQMNKSYSNGMSNMHQRQTQAPILPLPNQTEQLFNPDMGDGPMGSPLNDSQISGLTDDQIASFEMFENQRNANILQHVFSLPNFYMNENEATFDVDPNLMF</sequence>
<dbReference type="PANTHER" id="PTHR46910:SF37">
    <property type="entry name" value="ZN(II)2CYS6 TRANSCRIPTION FACTOR (EUROFUNG)"/>
    <property type="match status" value="1"/>
</dbReference>
<feature type="domain" description="Zn(2)-C6 fungal-type" evidence="9">
    <location>
        <begin position="15"/>
        <end position="45"/>
    </location>
</feature>
<dbReference type="CDD" id="cd00067">
    <property type="entry name" value="GAL4"/>
    <property type="match status" value="1"/>
</dbReference>
<evidence type="ECO:0000259" key="9">
    <source>
        <dbReference type="PROSITE" id="PS50048"/>
    </source>
</evidence>
<dbReference type="PhylomeDB" id="A0A061BBM2"/>
<evidence type="ECO:0000256" key="8">
    <source>
        <dbReference type="SAM" id="MobiDB-lite"/>
    </source>
</evidence>
<evidence type="ECO:0000256" key="3">
    <source>
        <dbReference type="ARBA" id="ARBA00022833"/>
    </source>
</evidence>
<protein>
    <submittedName>
        <fullName evidence="10">CYFA0S31e00584g1_1</fullName>
    </submittedName>
</protein>
<keyword evidence="5" id="KW-0238">DNA-binding</keyword>
<dbReference type="AlphaFoldDB" id="A0A061BBM2"/>
<feature type="compositionally biased region" description="Polar residues" evidence="8">
    <location>
        <begin position="54"/>
        <end position="72"/>
    </location>
</feature>
<evidence type="ECO:0000256" key="2">
    <source>
        <dbReference type="ARBA" id="ARBA00022723"/>
    </source>
</evidence>
<dbReference type="GO" id="GO:0005634">
    <property type="term" value="C:nucleus"/>
    <property type="evidence" value="ECO:0007669"/>
    <property type="project" value="UniProtKB-SubCell"/>
</dbReference>
<dbReference type="Gene3D" id="4.10.240.10">
    <property type="entry name" value="Zn(2)-C6 fungal-type DNA-binding domain"/>
    <property type="match status" value="1"/>
</dbReference>
<dbReference type="GO" id="GO:0003677">
    <property type="term" value="F:DNA binding"/>
    <property type="evidence" value="ECO:0007669"/>
    <property type="project" value="UniProtKB-KW"/>
</dbReference>
<dbReference type="PROSITE" id="PS00463">
    <property type="entry name" value="ZN2_CY6_FUNGAL_1"/>
    <property type="match status" value="1"/>
</dbReference>
<evidence type="ECO:0000256" key="5">
    <source>
        <dbReference type="ARBA" id="ARBA00023125"/>
    </source>
</evidence>
<gene>
    <name evidence="10" type="ORF">CYFA0S_31e00584g</name>
</gene>
<organism evidence="10">
    <name type="scientific">Cyberlindnera fabianii</name>
    <name type="common">Yeast</name>
    <name type="synonym">Hansenula fabianii</name>
    <dbReference type="NCBI Taxonomy" id="36022"/>
    <lineage>
        <taxon>Eukaryota</taxon>
        <taxon>Fungi</taxon>
        <taxon>Dikarya</taxon>
        <taxon>Ascomycota</taxon>
        <taxon>Saccharomycotina</taxon>
        <taxon>Saccharomycetes</taxon>
        <taxon>Phaffomycetales</taxon>
        <taxon>Phaffomycetaceae</taxon>
        <taxon>Cyberlindnera</taxon>
    </lineage>
</organism>
<dbReference type="GO" id="GO:0045944">
    <property type="term" value="P:positive regulation of transcription by RNA polymerase II"/>
    <property type="evidence" value="ECO:0007669"/>
    <property type="project" value="UniProtKB-ARBA"/>
</dbReference>
<dbReference type="InterPro" id="IPR036864">
    <property type="entry name" value="Zn2-C6_fun-type_DNA-bd_sf"/>
</dbReference>
<dbReference type="CDD" id="cd12148">
    <property type="entry name" value="fungal_TF_MHR"/>
    <property type="match status" value="1"/>
</dbReference>
<evidence type="ECO:0000313" key="10">
    <source>
        <dbReference type="EMBL" id="CDR47341.1"/>
    </source>
</evidence>
<evidence type="ECO:0000256" key="7">
    <source>
        <dbReference type="ARBA" id="ARBA00023242"/>
    </source>
</evidence>
<dbReference type="OrthoDB" id="2123952at2759"/>
<dbReference type="PANTHER" id="PTHR46910">
    <property type="entry name" value="TRANSCRIPTION FACTOR PDR1"/>
    <property type="match status" value="1"/>
</dbReference>
<dbReference type="SUPFAM" id="SSF57701">
    <property type="entry name" value="Zn2/Cys6 DNA-binding domain"/>
    <property type="match status" value="1"/>
</dbReference>
<dbReference type="Pfam" id="PF00172">
    <property type="entry name" value="Zn_clus"/>
    <property type="match status" value="1"/>
</dbReference>
<accession>A0A061BBM2</accession>
<dbReference type="InterPro" id="IPR001138">
    <property type="entry name" value="Zn2Cys6_DnaBD"/>
</dbReference>
<name>A0A061BBM2_CYBFA</name>
<keyword evidence="3" id="KW-0862">Zinc</keyword>
<feature type="region of interest" description="Disordered" evidence="8">
    <location>
        <begin position="44"/>
        <end position="74"/>
    </location>
</feature>
<evidence type="ECO:0000256" key="6">
    <source>
        <dbReference type="ARBA" id="ARBA00023163"/>
    </source>
</evidence>
<dbReference type="Pfam" id="PF04082">
    <property type="entry name" value="Fungal_trans"/>
    <property type="match status" value="1"/>
</dbReference>
<evidence type="ECO:0000256" key="4">
    <source>
        <dbReference type="ARBA" id="ARBA00023015"/>
    </source>
</evidence>
<dbReference type="InterPro" id="IPR050987">
    <property type="entry name" value="AtrR-like"/>
</dbReference>
<comment type="subcellular location">
    <subcellularLocation>
        <location evidence="1">Nucleus</location>
    </subcellularLocation>
</comment>
<keyword evidence="7" id="KW-0539">Nucleus</keyword>
<reference evidence="10" key="1">
    <citation type="journal article" date="2014" name="Genome Announc.">
        <title>Genome sequence of the yeast Cyberlindnera fabianii (Hansenula fabianii).</title>
        <authorList>
            <person name="Freel K.C."/>
            <person name="Sarilar V."/>
            <person name="Neuveglise C."/>
            <person name="Devillers H."/>
            <person name="Friedrich A."/>
            <person name="Schacherer J."/>
        </authorList>
    </citation>
    <scope>NUCLEOTIDE SEQUENCE</scope>
    <source>
        <strain evidence="10">YJS4271</strain>
    </source>
</reference>
<proteinExistence type="predicted"/>
<feature type="region of interest" description="Disordered" evidence="8">
    <location>
        <begin position="91"/>
        <end position="154"/>
    </location>
</feature>
<dbReference type="GO" id="GO:0006351">
    <property type="term" value="P:DNA-templated transcription"/>
    <property type="evidence" value="ECO:0007669"/>
    <property type="project" value="InterPro"/>
</dbReference>
<feature type="region of interest" description="Disordered" evidence="8">
    <location>
        <begin position="744"/>
        <end position="768"/>
    </location>
</feature>
<keyword evidence="4" id="KW-0805">Transcription regulation</keyword>
<feature type="compositionally biased region" description="Basic and acidic residues" evidence="8">
    <location>
        <begin position="752"/>
        <end position="762"/>
    </location>
</feature>
<dbReference type="GO" id="GO:0008270">
    <property type="term" value="F:zinc ion binding"/>
    <property type="evidence" value="ECO:0007669"/>
    <property type="project" value="InterPro"/>
</dbReference>
<dbReference type="SMART" id="SM00066">
    <property type="entry name" value="GAL4"/>
    <property type="match status" value="1"/>
</dbReference>
<keyword evidence="6" id="KW-0804">Transcription</keyword>
<evidence type="ECO:0000256" key="1">
    <source>
        <dbReference type="ARBA" id="ARBA00004123"/>
    </source>
</evidence>
<dbReference type="VEuPathDB" id="FungiDB:BON22_4411"/>
<dbReference type="PROSITE" id="PS50048">
    <property type="entry name" value="ZN2_CY6_FUNGAL_2"/>
    <property type="match status" value="1"/>
</dbReference>
<feature type="compositionally biased region" description="Acidic residues" evidence="8">
    <location>
        <begin position="113"/>
        <end position="123"/>
    </location>
</feature>
<dbReference type="GO" id="GO:0000981">
    <property type="term" value="F:DNA-binding transcription factor activity, RNA polymerase II-specific"/>
    <property type="evidence" value="ECO:0007669"/>
    <property type="project" value="InterPro"/>
</dbReference>